<evidence type="ECO:0000313" key="1">
    <source>
        <dbReference type="EMBL" id="EKM53096.1"/>
    </source>
</evidence>
<dbReference type="GeneID" id="18917365"/>
<name>K5UT14_PHACS</name>
<dbReference type="Proteomes" id="UP000008370">
    <property type="component" value="Unassembled WGS sequence"/>
</dbReference>
<dbReference type="RefSeq" id="XP_007397799.1">
    <property type="nucleotide sequence ID" value="XM_007397737.1"/>
</dbReference>
<organism evidence="1 2">
    <name type="scientific">Phanerochaete carnosa (strain HHB-10118-sp)</name>
    <name type="common">White-rot fungus</name>
    <name type="synonym">Peniophora carnosa</name>
    <dbReference type="NCBI Taxonomy" id="650164"/>
    <lineage>
        <taxon>Eukaryota</taxon>
        <taxon>Fungi</taxon>
        <taxon>Dikarya</taxon>
        <taxon>Basidiomycota</taxon>
        <taxon>Agaricomycotina</taxon>
        <taxon>Agaricomycetes</taxon>
        <taxon>Polyporales</taxon>
        <taxon>Phanerochaetaceae</taxon>
        <taxon>Phanerochaete</taxon>
    </lineage>
</organism>
<proteinExistence type="predicted"/>
<dbReference type="KEGG" id="pco:PHACADRAFT_259260"/>
<gene>
    <name evidence="1" type="ORF">PHACADRAFT_259260</name>
</gene>
<accession>K5UT14</accession>
<dbReference type="InParanoid" id="K5UT14"/>
<dbReference type="EMBL" id="JH930474">
    <property type="protein sequence ID" value="EKM53096.1"/>
    <property type="molecule type" value="Genomic_DNA"/>
</dbReference>
<evidence type="ECO:0000313" key="2">
    <source>
        <dbReference type="Proteomes" id="UP000008370"/>
    </source>
</evidence>
<sequence>MYNSLLALLNSRETLRDICAGQIISVHPSGITGMIHNSGPSDGLQAAHVKDEEANIQVRYC</sequence>
<dbReference type="HOGENOM" id="CLU_2923396_0_0_1"/>
<reference evidence="1 2" key="1">
    <citation type="journal article" date="2012" name="BMC Genomics">
        <title>Comparative genomics of the white-rot fungi, Phanerochaete carnosa and P. chrysosporium, to elucidate the genetic basis of the distinct wood types they colonize.</title>
        <authorList>
            <person name="Suzuki H."/>
            <person name="MacDonald J."/>
            <person name="Syed K."/>
            <person name="Salamov A."/>
            <person name="Hori C."/>
            <person name="Aerts A."/>
            <person name="Henrissat B."/>
            <person name="Wiebenga A."/>
            <person name="vanKuyk P.A."/>
            <person name="Barry K."/>
            <person name="Lindquist E."/>
            <person name="LaButti K."/>
            <person name="Lapidus A."/>
            <person name="Lucas S."/>
            <person name="Coutinho P."/>
            <person name="Gong Y."/>
            <person name="Samejima M."/>
            <person name="Mahadevan R."/>
            <person name="Abou-Zaid M."/>
            <person name="de Vries R.P."/>
            <person name="Igarashi K."/>
            <person name="Yadav J.S."/>
            <person name="Grigoriev I.V."/>
            <person name="Master E.R."/>
        </authorList>
    </citation>
    <scope>NUCLEOTIDE SEQUENCE [LARGE SCALE GENOMIC DNA]</scope>
    <source>
        <strain evidence="1 2">HHB-10118-sp</strain>
    </source>
</reference>
<dbReference type="AlphaFoldDB" id="K5UT14"/>
<keyword evidence="2" id="KW-1185">Reference proteome</keyword>
<protein>
    <submittedName>
        <fullName evidence="1">Uncharacterized protein</fullName>
    </submittedName>
</protein>